<evidence type="ECO:0000313" key="2">
    <source>
        <dbReference type="Proteomes" id="UP000805704"/>
    </source>
</evidence>
<organism evidence="1 2">
    <name type="scientific">Nibea albiflora</name>
    <name type="common">Yellow drum</name>
    <name type="synonym">Corvina albiflora</name>
    <dbReference type="NCBI Taxonomy" id="240163"/>
    <lineage>
        <taxon>Eukaryota</taxon>
        <taxon>Metazoa</taxon>
        <taxon>Chordata</taxon>
        <taxon>Craniata</taxon>
        <taxon>Vertebrata</taxon>
        <taxon>Euteleostomi</taxon>
        <taxon>Actinopterygii</taxon>
        <taxon>Neopterygii</taxon>
        <taxon>Teleostei</taxon>
        <taxon>Neoteleostei</taxon>
        <taxon>Acanthomorphata</taxon>
        <taxon>Eupercaria</taxon>
        <taxon>Sciaenidae</taxon>
        <taxon>Nibea</taxon>
    </lineage>
</organism>
<comment type="caution">
    <text evidence="1">The sequence shown here is derived from an EMBL/GenBank/DDBJ whole genome shotgun (WGS) entry which is preliminary data.</text>
</comment>
<dbReference type="EMBL" id="CM024804">
    <property type="protein sequence ID" value="KAG8010141.1"/>
    <property type="molecule type" value="Genomic_DNA"/>
</dbReference>
<proteinExistence type="predicted"/>
<sequence>MDEDGKWFESDCKTRRKFFCGNSGSVPTFVDEKKSWRDAQIYCRNLSSDLVSIHSEGENEAVRNSKEVWIGLFKDPWKWSDGSNSSFRYWKAGQPNYYKDQDCVAAIFNDKGKWNDLKCSIMRRFFCHGGKLLYYMLL</sequence>
<dbReference type="Proteomes" id="UP000805704">
    <property type="component" value="Chromosome 16"/>
</dbReference>
<gene>
    <name evidence="1" type="primary">ACAN.5</name>
    <name evidence="1" type="ORF">GBF38_014335</name>
</gene>
<protein>
    <submittedName>
        <fullName evidence="1">Aggrecan core protein</fullName>
    </submittedName>
</protein>
<keyword evidence="2" id="KW-1185">Reference proteome</keyword>
<reference evidence="1" key="1">
    <citation type="submission" date="2020-04" db="EMBL/GenBank/DDBJ databases">
        <title>A chromosome-scale assembly and high-density genetic map of the yellow drum (Nibea albiflora) genome.</title>
        <authorList>
            <person name="Xu D."/>
            <person name="Zhang W."/>
            <person name="Chen R."/>
            <person name="Tan P."/>
            <person name="Wang L."/>
            <person name="Song H."/>
            <person name="Tian L."/>
            <person name="Zhu Q."/>
            <person name="Wang B."/>
        </authorList>
    </citation>
    <scope>NUCLEOTIDE SEQUENCE</scope>
    <source>
        <strain evidence="1">ZJHYS-2018</strain>
    </source>
</reference>
<name>A0ACB7F7L3_NIBAL</name>
<accession>A0ACB7F7L3</accession>
<evidence type="ECO:0000313" key="1">
    <source>
        <dbReference type="EMBL" id="KAG8010141.1"/>
    </source>
</evidence>